<feature type="binding site" evidence="9">
    <location>
        <position position="313"/>
    </location>
    <ligand>
        <name>K(+)</name>
        <dbReference type="ChEBI" id="CHEBI:29103"/>
    </ligand>
</feature>
<keyword evidence="13" id="KW-1185">Reference proteome</keyword>
<feature type="domain" description="Carbohydrate kinase PfkB" evidence="11">
    <location>
        <begin position="222"/>
        <end position="316"/>
    </location>
</feature>
<dbReference type="InterPro" id="IPR002139">
    <property type="entry name" value="Ribo/fructo_kinase"/>
</dbReference>
<keyword evidence="3 9" id="KW-0547">Nucleotide-binding</keyword>
<proteinExistence type="inferred from homology"/>
<evidence type="ECO:0000256" key="8">
    <source>
        <dbReference type="ARBA" id="ARBA00023277"/>
    </source>
</evidence>
<dbReference type="GO" id="GO:0005737">
    <property type="term" value="C:cytoplasm"/>
    <property type="evidence" value="ECO:0007669"/>
    <property type="project" value="UniProtKB-SubCell"/>
</dbReference>
<comment type="subcellular location">
    <subcellularLocation>
        <location evidence="9">Cytoplasm</location>
    </subcellularLocation>
    <subcellularLocation>
        <location evidence="9">Nucleus</location>
    </subcellularLocation>
</comment>
<keyword evidence="5 9" id="KW-0067">ATP-binding</keyword>
<keyword evidence="1 9" id="KW-0808">Transferase</keyword>
<evidence type="ECO:0000259" key="11">
    <source>
        <dbReference type="Pfam" id="PF00294"/>
    </source>
</evidence>
<feature type="domain" description="Carbohydrate kinase PfkB" evidence="11">
    <location>
        <begin position="5"/>
        <end position="206"/>
    </location>
</feature>
<dbReference type="GO" id="GO:0019303">
    <property type="term" value="P:D-ribose catabolic process"/>
    <property type="evidence" value="ECO:0007669"/>
    <property type="project" value="UniProtKB-UniRule"/>
</dbReference>
<dbReference type="Proteomes" id="UP001174934">
    <property type="component" value="Unassembled WGS sequence"/>
</dbReference>
<evidence type="ECO:0000256" key="3">
    <source>
        <dbReference type="ARBA" id="ARBA00022741"/>
    </source>
</evidence>
<feature type="binding site" evidence="9">
    <location>
        <begin position="13"/>
        <end position="15"/>
    </location>
    <ligand>
        <name>substrate</name>
    </ligand>
</feature>
<comment type="caution">
    <text evidence="9">Lacks conserved residue(s) required for the propagation of feature annotation.</text>
</comment>
<dbReference type="Gene3D" id="3.40.1190.20">
    <property type="match status" value="2"/>
</dbReference>
<dbReference type="InterPro" id="IPR011877">
    <property type="entry name" value="Ribokinase"/>
</dbReference>
<evidence type="ECO:0000256" key="7">
    <source>
        <dbReference type="ARBA" id="ARBA00022958"/>
    </source>
</evidence>
<gene>
    <name evidence="12" type="ORF">B0T17DRAFT_534563</name>
</gene>
<sequence length="321" mass="33263">MAPPRITVLGSLNIDLVAYVPHHPAPGETMTADSVAVSPGGKGANQAVACAKLSRSRPSPSPFQPSSTPSTSSSPEEEENETAHISMLGAVGADTYGALLRTNLSAHGVDVSGVSVRDGLKTGMALIVVDQPSGQNRIILSPEANHALLPDEADALLGLKGEEKADLLIMQLEIPLPTVLRALEAAREAGVAVLLNPAPAQTLPRSAYDGLAHLVGRGGFLGKGVRNVIVTLGGRGVFYMSGDGGGVVKKELVEAEKARVVDTTAAGDTFVGQYALEVVMAGRNGGEFDIEEAVRKANRAAAKTVERAGAQDSIPWRDELV</sequence>
<dbReference type="InterPro" id="IPR011611">
    <property type="entry name" value="PfkB_dom"/>
</dbReference>
<keyword evidence="9" id="KW-0539">Nucleus</keyword>
<feature type="binding site" evidence="9">
    <location>
        <position position="307"/>
    </location>
    <ligand>
        <name>K(+)</name>
        <dbReference type="ChEBI" id="CHEBI:29103"/>
    </ligand>
</feature>
<dbReference type="EC" id="2.7.1.15" evidence="9"/>
<evidence type="ECO:0000256" key="10">
    <source>
        <dbReference type="SAM" id="MobiDB-lite"/>
    </source>
</evidence>
<dbReference type="PANTHER" id="PTHR10584:SF166">
    <property type="entry name" value="RIBOKINASE"/>
    <property type="match status" value="1"/>
</dbReference>
<dbReference type="GO" id="GO:0046872">
    <property type="term" value="F:metal ion binding"/>
    <property type="evidence" value="ECO:0007669"/>
    <property type="project" value="UniProtKB-KW"/>
</dbReference>
<keyword evidence="6 9" id="KW-0460">Magnesium</keyword>
<evidence type="ECO:0000256" key="1">
    <source>
        <dbReference type="ARBA" id="ARBA00022679"/>
    </source>
</evidence>
<keyword evidence="2 9" id="KW-0479">Metal-binding</keyword>
<keyword evidence="7 9" id="KW-0630">Potassium</keyword>
<reference evidence="12" key="1">
    <citation type="submission" date="2023-06" db="EMBL/GenBank/DDBJ databases">
        <title>Genome-scale phylogeny and comparative genomics of the fungal order Sordariales.</title>
        <authorList>
            <consortium name="Lawrence Berkeley National Laboratory"/>
            <person name="Hensen N."/>
            <person name="Bonometti L."/>
            <person name="Westerberg I."/>
            <person name="Brannstrom I.O."/>
            <person name="Guillou S."/>
            <person name="Cros-Aarteil S."/>
            <person name="Calhoun S."/>
            <person name="Haridas S."/>
            <person name="Kuo A."/>
            <person name="Mondo S."/>
            <person name="Pangilinan J."/>
            <person name="Riley R."/>
            <person name="LaButti K."/>
            <person name="Andreopoulos B."/>
            <person name="Lipzen A."/>
            <person name="Chen C."/>
            <person name="Yanf M."/>
            <person name="Daum C."/>
            <person name="Ng V."/>
            <person name="Clum A."/>
            <person name="Steindorff A."/>
            <person name="Ohm R."/>
            <person name="Martin F."/>
            <person name="Silar P."/>
            <person name="Natvig D."/>
            <person name="Lalanne C."/>
            <person name="Gautier V."/>
            <person name="Ament-velasquez S.L."/>
            <person name="Kruys A."/>
            <person name="Hutchinson M.I."/>
            <person name="Powell A.J."/>
            <person name="Barry K."/>
            <person name="Miller A.N."/>
            <person name="Grigoriev I.V."/>
            <person name="Debuchy R."/>
            <person name="Gladieux P."/>
            <person name="Thoren M.H."/>
            <person name="Johannesson H."/>
        </authorList>
    </citation>
    <scope>NUCLEOTIDE SEQUENCE</scope>
    <source>
        <strain evidence="12">SMH3391-2</strain>
    </source>
</reference>
<dbReference type="EMBL" id="JAULSR010000004">
    <property type="protein sequence ID" value="KAK0621603.1"/>
    <property type="molecule type" value="Genomic_DNA"/>
</dbReference>
<dbReference type="InterPro" id="IPR029056">
    <property type="entry name" value="Ribokinase-like"/>
</dbReference>
<feature type="binding site" evidence="9">
    <location>
        <position position="304"/>
    </location>
    <ligand>
        <name>K(+)</name>
        <dbReference type="ChEBI" id="CHEBI:29103"/>
    </ligand>
</feature>
<comment type="function">
    <text evidence="9">Catalyzes the phosphorylation of ribose at O-5 in a reaction requiring ATP and magnesium. The resulting D-ribose-5-phosphate can then be used either for sythesis of nucleotides, histidine, and tryptophan, or as a component of the pentose phosphate pathway.</text>
</comment>
<dbReference type="PRINTS" id="PR00990">
    <property type="entry name" value="RIBOKINASE"/>
</dbReference>
<feature type="region of interest" description="Disordered" evidence="10">
    <location>
        <begin position="46"/>
        <end position="82"/>
    </location>
</feature>
<dbReference type="GO" id="GO:0005634">
    <property type="term" value="C:nucleus"/>
    <property type="evidence" value="ECO:0007669"/>
    <property type="project" value="UniProtKB-SubCell"/>
</dbReference>
<comment type="pathway">
    <text evidence="9">Carbohydrate metabolism; D-ribose degradation; D-ribose 5-phosphate from beta-D-ribopyranose: step 2/2.</text>
</comment>
<dbReference type="GO" id="GO:0005524">
    <property type="term" value="F:ATP binding"/>
    <property type="evidence" value="ECO:0007669"/>
    <property type="project" value="UniProtKB-UniRule"/>
</dbReference>
<evidence type="ECO:0000256" key="5">
    <source>
        <dbReference type="ARBA" id="ARBA00022840"/>
    </source>
</evidence>
<evidence type="ECO:0000256" key="6">
    <source>
        <dbReference type="ARBA" id="ARBA00022842"/>
    </source>
</evidence>
<protein>
    <recommendedName>
        <fullName evidence="9">Ribokinase</fullName>
        <shortName evidence="9">RK</shortName>
        <ecNumber evidence="9">2.7.1.15</ecNumber>
    </recommendedName>
</protein>
<dbReference type="AlphaFoldDB" id="A0AA39WU09"/>
<feature type="binding site" evidence="9">
    <location>
        <begin position="41"/>
        <end position="45"/>
    </location>
    <ligand>
        <name>substrate</name>
    </ligand>
</feature>
<feature type="binding site" evidence="9">
    <location>
        <position position="268"/>
    </location>
    <ligand>
        <name>substrate</name>
    </ligand>
</feature>
<dbReference type="Pfam" id="PF00294">
    <property type="entry name" value="PfkB"/>
    <property type="match status" value="2"/>
</dbReference>
<evidence type="ECO:0000313" key="13">
    <source>
        <dbReference type="Proteomes" id="UP001174934"/>
    </source>
</evidence>
<keyword evidence="8 9" id="KW-0119">Carbohydrate metabolism</keyword>
<feature type="active site" description="Proton acceptor" evidence="9">
    <location>
        <position position="268"/>
    </location>
</feature>
<keyword evidence="4 9" id="KW-0418">Kinase</keyword>
<comment type="cofactor">
    <cofactor evidence="9">
        <name>Mg(2+)</name>
        <dbReference type="ChEBI" id="CHEBI:18420"/>
    </cofactor>
    <text evidence="9">Requires a divalent cation, most likely magnesium in vivo, as an electrophilic catalyst to aid phosphoryl group transfer. It is the chelate of the metal and the nucleotide that is the actual substrate.</text>
</comment>
<comment type="activity regulation">
    <text evidence="9">Activated by a monovalent cation that binds near, but not in, the active site. The most likely occupant of the site in vivo is potassium. Ion binding induces a conformational change that may alter substrate affinity.</text>
</comment>
<comment type="caution">
    <text evidence="12">The sequence shown here is derived from an EMBL/GenBank/DDBJ whole genome shotgun (WGS) entry which is preliminary data.</text>
</comment>
<dbReference type="SUPFAM" id="SSF53613">
    <property type="entry name" value="Ribokinase-like"/>
    <property type="match status" value="1"/>
</dbReference>
<feature type="binding site" evidence="9">
    <location>
        <position position="264"/>
    </location>
    <ligand>
        <name>K(+)</name>
        <dbReference type="ChEBI" id="CHEBI:29103"/>
    </ligand>
</feature>
<feature type="binding site" evidence="9">
    <location>
        <position position="173"/>
    </location>
    <ligand>
        <name>substrate</name>
    </ligand>
</feature>
<evidence type="ECO:0000313" key="12">
    <source>
        <dbReference type="EMBL" id="KAK0621603.1"/>
    </source>
</evidence>
<feature type="binding site" evidence="9">
    <location>
        <position position="298"/>
    </location>
    <ligand>
        <name>ATP</name>
        <dbReference type="ChEBI" id="CHEBI:30616"/>
    </ligand>
</feature>
<feature type="binding site" evidence="9">
    <location>
        <begin position="267"/>
        <end position="268"/>
    </location>
    <ligand>
        <name>ATP</name>
        <dbReference type="ChEBI" id="CHEBI:30616"/>
    </ligand>
</feature>
<accession>A0AA39WU09</accession>
<dbReference type="CDD" id="cd01174">
    <property type="entry name" value="ribokinase"/>
    <property type="match status" value="1"/>
</dbReference>
<keyword evidence="9" id="KW-0963">Cytoplasm</keyword>
<dbReference type="GO" id="GO:0004747">
    <property type="term" value="F:ribokinase activity"/>
    <property type="evidence" value="ECO:0007669"/>
    <property type="project" value="UniProtKB-UniRule"/>
</dbReference>
<organism evidence="12 13">
    <name type="scientific">Bombardia bombarda</name>
    <dbReference type="NCBI Taxonomy" id="252184"/>
    <lineage>
        <taxon>Eukaryota</taxon>
        <taxon>Fungi</taxon>
        <taxon>Dikarya</taxon>
        <taxon>Ascomycota</taxon>
        <taxon>Pezizomycotina</taxon>
        <taxon>Sordariomycetes</taxon>
        <taxon>Sordariomycetidae</taxon>
        <taxon>Sordariales</taxon>
        <taxon>Lasiosphaeriaceae</taxon>
        <taxon>Bombardia</taxon>
    </lineage>
</organism>
<feature type="compositionally biased region" description="Low complexity" evidence="10">
    <location>
        <begin position="64"/>
        <end position="74"/>
    </location>
</feature>
<dbReference type="HAMAP" id="MF_01987">
    <property type="entry name" value="Ribokinase"/>
    <property type="match status" value="1"/>
</dbReference>
<name>A0AA39WU09_9PEZI</name>
<evidence type="ECO:0000256" key="9">
    <source>
        <dbReference type="HAMAP-Rule" id="MF_03215"/>
    </source>
</evidence>
<feature type="binding site" evidence="9">
    <location>
        <begin position="231"/>
        <end position="236"/>
    </location>
    <ligand>
        <name>ATP</name>
        <dbReference type="ChEBI" id="CHEBI:30616"/>
    </ligand>
</feature>
<evidence type="ECO:0000256" key="4">
    <source>
        <dbReference type="ARBA" id="ARBA00022777"/>
    </source>
</evidence>
<evidence type="ECO:0000256" key="2">
    <source>
        <dbReference type="ARBA" id="ARBA00022723"/>
    </source>
</evidence>
<comment type="subunit">
    <text evidence="9">Homodimer.</text>
</comment>
<feature type="binding site" evidence="9">
    <location>
        <position position="309"/>
    </location>
    <ligand>
        <name>K(+)</name>
        <dbReference type="ChEBI" id="CHEBI:29103"/>
    </ligand>
</feature>
<comment type="catalytic activity">
    <reaction evidence="9">
        <text>D-ribose + ATP = D-ribose 5-phosphate + ADP + H(+)</text>
        <dbReference type="Rhea" id="RHEA:13697"/>
        <dbReference type="ChEBI" id="CHEBI:15378"/>
        <dbReference type="ChEBI" id="CHEBI:30616"/>
        <dbReference type="ChEBI" id="CHEBI:47013"/>
        <dbReference type="ChEBI" id="CHEBI:78346"/>
        <dbReference type="ChEBI" id="CHEBI:456216"/>
        <dbReference type="EC" id="2.7.1.15"/>
    </reaction>
</comment>
<comment type="similarity">
    <text evidence="9">Belongs to the carbohydrate kinase PfkB family. Ribokinase subfamily.</text>
</comment>
<dbReference type="PANTHER" id="PTHR10584">
    <property type="entry name" value="SUGAR KINASE"/>
    <property type="match status" value="1"/>
</dbReference>
<feature type="binding site" evidence="9">
    <location>
        <position position="262"/>
    </location>
    <ligand>
        <name>K(+)</name>
        <dbReference type="ChEBI" id="CHEBI:29103"/>
    </ligand>
</feature>